<evidence type="ECO:0000313" key="1">
    <source>
        <dbReference type="EMBL" id="KAK7323957.1"/>
    </source>
</evidence>
<accession>A0AAN9Q6H5</accession>
<dbReference type="AlphaFoldDB" id="A0AAN9Q6H5"/>
<protein>
    <submittedName>
        <fullName evidence="1">Uncharacterized protein</fullName>
    </submittedName>
</protein>
<organism evidence="1 2">
    <name type="scientific">Canavalia gladiata</name>
    <name type="common">Sword bean</name>
    <name type="synonym">Dolichos gladiatus</name>
    <dbReference type="NCBI Taxonomy" id="3824"/>
    <lineage>
        <taxon>Eukaryota</taxon>
        <taxon>Viridiplantae</taxon>
        <taxon>Streptophyta</taxon>
        <taxon>Embryophyta</taxon>
        <taxon>Tracheophyta</taxon>
        <taxon>Spermatophyta</taxon>
        <taxon>Magnoliopsida</taxon>
        <taxon>eudicotyledons</taxon>
        <taxon>Gunneridae</taxon>
        <taxon>Pentapetalae</taxon>
        <taxon>rosids</taxon>
        <taxon>fabids</taxon>
        <taxon>Fabales</taxon>
        <taxon>Fabaceae</taxon>
        <taxon>Papilionoideae</taxon>
        <taxon>50 kb inversion clade</taxon>
        <taxon>NPAAA clade</taxon>
        <taxon>indigoferoid/millettioid clade</taxon>
        <taxon>Phaseoleae</taxon>
        <taxon>Canavalia</taxon>
    </lineage>
</organism>
<sequence length="188" mass="20906">MEALGKPPALIAGAGISIRRDLAYRLVKMSTIMLSRPARSLVAQKSRSHEASPVSLILNMVKVFHERNLKTGLCQDHSNSPLNNTKPISDLLKYASTKFMARPTVSIAWRSSCYKIYDECHNEKVVWFISNSGRTNEYNIVYDQAGNFEVDEASVGYHVKDHEGLVLEMLGGPYKSMKGSAVQWDAAA</sequence>
<gene>
    <name evidence="1" type="ORF">VNO77_27461</name>
</gene>
<reference evidence="1 2" key="1">
    <citation type="submission" date="2024-01" db="EMBL/GenBank/DDBJ databases">
        <title>The genomes of 5 underutilized Papilionoideae crops provide insights into root nodulation and disease resistanc.</title>
        <authorList>
            <person name="Jiang F."/>
        </authorList>
    </citation>
    <scope>NUCLEOTIDE SEQUENCE [LARGE SCALE GENOMIC DNA]</scope>
    <source>
        <strain evidence="1">LVBAO_FW01</strain>
        <tissue evidence="1">Leaves</tissue>
    </source>
</reference>
<dbReference type="Proteomes" id="UP001367508">
    <property type="component" value="Unassembled WGS sequence"/>
</dbReference>
<dbReference type="EMBL" id="JAYMYQ010000006">
    <property type="protein sequence ID" value="KAK7323957.1"/>
    <property type="molecule type" value="Genomic_DNA"/>
</dbReference>
<keyword evidence="2" id="KW-1185">Reference proteome</keyword>
<comment type="caution">
    <text evidence="1">The sequence shown here is derived from an EMBL/GenBank/DDBJ whole genome shotgun (WGS) entry which is preliminary data.</text>
</comment>
<name>A0AAN9Q6H5_CANGL</name>
<evidence type="ECO:0000313" key="2">
    <source>
        <dbReference type="Proteomes" id="UP001367508"/>
    </source>
</evidence>
<proteinExistence type="predicted"/>